<evidence type="ECO:0000313" key="4">
    <source>
        <dbReference type="Proteomes" id="UP000663570"/>
    </source>
</evidence>
<keyword evidence="4" id="KW-1185">Reference proteome</keyword>
<name>A0ABX7M3H1_9RHOO</name>
<keyword evidence="2" id="KW-0812">Transmembrane</keyword>
<feature type="compositionally biased region" description="Basic and acidic residues" evidence="1">
    <location>
        <begin position="87"/>
        <end position="98"/>
    </location>
</feature>
<feature type="transmembrane region" description="Helical" evidence="2">
    <location>
        <begin position="168"/>
        <end position="189"/>
    </location>
</feature>
<dbReference type="Proteomes" id="UP000663570">
    <property type="component" value="Chromosome"/>
</dbReference>
<feature type="compositionally biased region" description="Low complexity" evidence="1">
    <location>
        <begin position="104"/>
        <end position="113"/>
    </location>
</feature>
<reference evidence="3 4" key="1">
    <citation type="submission" date="2021-02" db="EMBL/GenBank/DDBJ databases">
        <title>Niveibacterium changnyeongensis HC41.</title>
        <authorList>
            <person name="Kang M."/>
        </authorList>
    </citation>
    <scope>NUCLEOTIDE SEQUENCE [LARGE SCALE GENOMIC DNA]</scope>
    <source>
        <strain evidence="3 4">HC41</strain>
    </source>
</reference>
<evidence type="ECO:0000313" key="3">
    <source>
        <dbReference type="EMBL" id="QSI75436.1"/>
    </source>
</evidence>
<protein>
    <recommendedName>
        <fullName evidence="5">AsmA-like C-terminal domain-containing protein</fullName>
    </recommendedName>
</protein>
<evidence type="ECO:0000256" key="2">
    <source>
        <dbReference type="SAM" id="Phobius"/>
    </source>
</evidence>
<gene>
    <name evidence="3" type="ORF">JY500_13045</name>
</gene>
<keyword evidence="2" id="KW-0472">Membrane</keyword>
<accession>A0ABX7M3H1</accession>
<dbReference type="EMBL" id="CP071060">
    <property type="protein sequence ID" value="QSI75436.1"/>
    <property type="molecule type" value="Genomic_DNA"/>
</dbReference>
<organism evidence="3 4">
    <name type="scientific">Niveibacterium microcysteis</name>
    <dbReference type="NCBI Taxonomy" id="2811415"/>
    <lineage>
        <taxon>Bacteria</taxon>
        <taxon>Pseudomonadati</taxon>
        <taxon>Pseudomonadota</taxon>
        <taxon>Betaproteobacteria</taxon>
        <taxon>Rhodocyclales</taxon>
        <taxon>Rhodocyclaceae</taxon>
        <taxon>Niveibacterium</taxon>
    </lineage>
</organism>
<keyword evidence="2" id="KW-1133">Transmembrane helix</keyword>
<evidence type="ECO:0000256" key="1">
    <source>
        <dbReference type="SAM" id="MobiDB-lite"/>
    </source>
</evidence>
<dbReference type="PANTHER" id="PTHR30441">
    <property type="entry name" value="DUF748 DOMAIN-CONTAINING PROTEIN"/>
    <property type="match status" value="1"/>
</dbReference>
<proteinExistence type="predicted"/>
<dbReference type="PANTHER" id="PTHR30441:SF4">
    <property type="entry name" value="PROTEIN ASMA"/>
    <property type="match status" value="1"/>
</dbReference>
<dbReference type="RefSeq" id="WP_206252993.1">
    <property type="nucleotide sequence ID" value="NZ_CP071060.1"/>
</dbReference>
<evidence type="ECO:0008006" key="5">
    <source>
        <dbReference type="Google" id="ProtNLM"/>
    </source>
</evidence>
<feature type="region of interest" description="Disordered" evidence="1">
    <location>
        <begin position="87"/>
        <end position="128"/>
    </location>
</feature>
<feature type="compositionally biased region" description="Basic and acidic residues" evidence="1">
    <location>
        <begin position="114"/>
        <end position="128"/>
    </location>
</feature>
<sequence length="563" mass="60285">MDRFSVFCRTEAGDRMMAEPKGSGDRLTRNVLEAVDGFSTVGELVTRLKDGKSVQRALTELERAGLIETLDARMARVAEQEARWLRGDETPARVEPREIAQSSPAAADPAPTAADKRKQTADARRLERALGSGSQASIFDKIRVFFGTLGHRAVSGGGKGGDKIRRGLMIVVALLIVGGLGAAVAALAWQASTLRQRVEQDAANWLGEPVKVGRVGVAFHPWPVFELGDIQIGEGGTSHIDRAFGGPDWFRWVTSQPQRLRVALHGGSLQPSLLARLSGLESPGRVWRLKEVQVDALSVPVGKAVIADLSGAFLFSGDGKWESARLKPKEVAVTYELQVQDGNILASVIAPEFKYGETKLDNVLISGRMGLNGMDDAQFSANWLGGAIKGVVSLDFLSRVAVKGQFKVDALSFDQLAALMDTQSLVSGRVSGPMTLSGEADSLADLAGASKWTGNYAIADGSINRIDLVEAMRRSGNAPISGGVTRFNVMEGAVVREPGKGVRLEIRRLDAGALSASGRVQVDTEGVVRGALRSEVKTPVERIVRLFSVEGTLKTMQLRPQGE</sequence>
<dbReference type="InterPro" id="IPR052894">
    <property type="entry name" value="AsmA-related"/>
</dbReference>